<keyword evidence="4" id="KW-1185">Reference proteome</keyword>
<organism evidence="3 4">
    <name type="scientific">Williamsia limnetica</name>
    <dbReference type="NCBI Taxonomy" id="882452"/>
    <lineage>
        <taxon>Bacteria</taxon>
        <taxon>Bacillati</taxon>
        <taxon>Actinomycetota</taxon>
        <taxon>Actinomycetes</taxon>
        <taxon>Mycobacteriales</taxon>
        <taxon>Nocardiaceae</taxon>
        <taxon>Williamsia</taxon>
    </lineage>
</organism>
<dbReference type="CDD" id="cd08896">
    <property type="entry name" value="SRPBCC_CalC_Aha1-like_3"/>
    <property type="match status" value="1"/>
</dbReference>
<comment type="similarity">
    <text evidence="1">Belongs to the AHA1 family.</text>
</comment>
<dbReference type="InterPro" id="IPR013538">
    <property type="entry name" value="ASHA1/2-like_C"/>
</dbReference>
<evidence type="ECO:0000256" key="1">
    <source>
        <dbReference type="ARBA" id="ARBA00006817"/>
    </source>
</evidence>
<evidence type="ECO:0000259" key="2">
    <source>
        <dbReference type="Pfam" id="PF08327"/>
    </source>
</evidence>
<sequence>MTMSIDTDRDLMVSRIIRAPRAVVWSAWTEPTKFERWWVPAPAKCRVAAMDLRPGGAFSTEISEDGGDYAGHIDGCFLAVDHLERIVFTTALVGGWRPAPNPFMTATITFAEHPEGTEYTATALHKDSADRNMHDEMGFQDGWGTVTRQLAELAEA</sequence>
<dbReference type="SUPFAM" id="SSF55961">
    <property type="entry name" value="Bet v1-like"/>
    <property type="match status" value="1"/>
</dbReference>
<dbReference type="RefSeq" id="WP_110467448.1">
    <property type="nucleotide sequence ID" value="NZ_QJSP01000001.1"/>
</dbReference>
<dbReference type="OrthoDB" id="3365660at2"/>
<proteinExistence type="inferred from homology"/>
<comment type="caution">
    <text evidence="3">The sequence shown here is derived from an EMBL/GenBank/DDBJ whole genome shotgun (WGS) entry which is preliminary data.</text>
</comment>
<accession>A0A318S7C9</accession>
<dbReference type="InterPro" id="IPR023393">
    <property type="entry name" value="START-like_dom_sf"/>
</dbReference>
<dbReference type="Gene3D" id="3.30.530.20">
    <property type="match status" value="1"/>
</dbReference>
<protein>
    <submittedName>
        <fullName evidence="3">Uncharacterized protein YndB with AHSA1/START domain</fullName>
    </submittedName>
</protein>
<reference evidence="3 4" key="1">
    <citation type="submission" date="2018-06" db="EMBL/GenBank/DDBJ databases">
        <title>Genomic Encyclopedia of Type Strains, Phase IV (KMG-IV): sequencing the most valuable type-strain genomes for metagenomic binning, comparative biology and taxonomic classification.</title>
        <authorList>
            <person name="Goeker M."/>
        </authorList>
    </citation>
    <scope>NUCLEOTIDE SEQUENCE [LARGE SCALE GENOMIC DNA]</scope>
    <source>
        <strain evidence="3 4">DSM 45521</strain>
    </source>
</reference>
<dbReference type="AlphaFoldDB" id="A0A318S7C9"/>
<gene>
    <name evidence="3" type="ORF">DFR67_10153</name>
</gene>
<evidence type="ECO:0000313" key="3">
    <source>
        <dbReference type="EMBL" id="PYE20664.1"/>
    </source>
</evidence>
<feature type="domain" description="Activator of Hsp90 ATPase homologue 1/2-like C-terminal" evidence="2">
    <location>
        <begin position="18"/>
        <end position="155"/>
    </location>
</feature>
<evidence type="ECO:0000313" key="4">
    <source>
        <dbReference type="Proteomes" id="UP000247591"/>
    </source>
</evidence>
<dbReference type="EMBL" id="QJSP01000001">
    <property type="protein sequence ID" value="PYE20664.1"/>
    <property type="molecule type" value="Genomic_DNA"/>
</dbReference>
<dbReference type="Pfam" id="PF08327">
    <property type="entry name" value="AHSA1"/>
    <property type="match status" value="1"/>
</dbReference>
<dbReference type="Proteomes" id="UP000247591">
    <property type="component" value="Unassembled WGS sequence"/>
</dbReference>
<name>A0A318S7C9_WILLI</name>